<feature type="domain" description="Glycosyl hydrolase family 13 catalytic" evidence="2">
    <location>
        <begin position="135"/>
        <end position="556"/>
    </location>
</feature>
<dbReference type="SMART" id="SM00642">
    <property type="entry name" value="Aamy"/>
    <property type="match status" value="1"/>
</dbReference>
<dbReference type="Pfam" id="PF02922">
    <property type="entry name" value="CBM_48"/>
    <property type="match status" value="1"/>
</dbReference>
<dbReference type="EMBL" id="MAEI02000001">
    <property type="protein sequence ID" value="MEO1782983.1"/>
    <property type="molecule type" value="Genomic_DNA"/>
</dbReference>
<dbReference type="SUPFAM" id="SSF51445">
    <property type="entry name" value="(Trans)glycosidases"/>
    <property type="match status" value="1"/>
</dbReference>
<dbReference type="SUPFAM" id="SSF81296">
    <property type="entry name" value="E set domains"/>
    <property type="match status" value="1"/>
</dbReference>
<dbReference type="CDD" id="cd11341">
    <property type="entry name" value="AmyAc_Pullulanase_LD-like"/>
    <property type="match status" value="1"/>
</dbReference>
<name>A0ABV0F4J0_9ENTE</name>
<reference evidence="4" key="1">
    <citation type="submission" date="2016-06" db="EMBL/GenBank/DDBJ databases">
        <title>Four novel species of enterococci isolated from chicken manure.</title>
        <authorList>
            <person name="Van Tyne D."/>
        </authorList>
    </citation>
    <scope>NUCLEOTIDE SEQUENCE [LARGE SCALE GENOMIC DNA]</scope>
    <source>
        <strain evidence="4">JM9A</strain>
    </source>
</reference>
<evidence type="ECO:0000256" key="1">
    <source>
        <dbReference type="ARBA" id="ARBA00008061"/>
    </source>
</evidence>
<dbReference type="InterPro" id="IPR006047">
    <property type="entry name" value="GH13_cat_dom"/>
</dbReference>
<reference evidence="3 4" key="2">
    <citation type="submission" date="2024-02" db="EMBL/GenBank/DDBJ databases">
        <title>The Genome Sequence of Enterococcus diestrammenae JM9A.</title>
        <authorList>
            <person name="Earl A."/>
            <person name="Manson A."/>
            <person name="Gilmore M."/>
            <person name="Sanders J."/>
            <person name="Shea T."/>
            <person name="Howe W."/>
            <person name="Livny J."/>
            <person name="Cuomo C."/>
            <person name="Neafsey D."/>
            <person name="Birren B."/>
        </authorList>
    </citation>
    <scope>NUCLEOTIDE SEQUENCE [LARGE SCALE GENOMIC DNA]</scope>
    <source>
        <strain evidence="3 4">JM9A</strain>
    </source>
</reference>
<evidence type="ECO:0000313" key="4">
    <source>
        <dbReference type="Proteomes" id="UP001429357"/>
    </source>
</evidence>
<dbReference type="InterPro" id="IPR013780">
    <property type="entry name" value="Glyco_hydro_b"/>
</dbReference>
<keyword evidence="4" id="KW-1185">Reference proteome</keyword>
<dbReference type="Pfam" id="PF21653">
    <property type="entry name" value="pulA_all-beta"/>
    <property type="match status" value="1"/>
</dbReference>
<protein>
    <submittedName>
        <fullName evidence="3">Pullulanase, type I</fullName>
    </submittedName>
</protein>
<dbReference type="Proteomes" id="UP001429357">
    <property type="component" value="Unassembled WGS sequence"/>
</dbReference>
<dbReference type="NCBIfam" id="TIGR02104">
    <property type="entry name" value="pulA_typeI"/>
    <property type="match status" value="1"/>
</dbReference>
<dbReference type="InterPro" id="IPR049117">
    <property type="entry name" value="pulA_all-beta"/>
</dbReference>
<dbReference type="Gene3D" id="2.60.40.10">
    <property type="entry name" value="Immunoglobulins"/>
    <property type="match status" value="1"/>
</dbReference>
<dbReference type="Gene3D" id="2.60.40.1180">
    <property type="entry name" value="Golgi alpha-mannosidase II"/>
    <property type="match status" value="1"/>
</dbReference>
<gene>
    <name evidence="3" type="ORF">BAU18_002601</name>
</gene>
<dbReference type="InterPro" id="IPR011840">
    <property type="entry name" value="PulA_typeI"/>
</dbReference>
<comment type="caution">
    <text evidence="3">The sequence shown here is derived from an EMBL/GenBank/DDBJ whole genome shotgun (WGS) entry which is preliminary data.</text>
</comment>
<dbReference type="InterPro" id="IPR014756">
    <property type="entry name" value="Ig_E-set"/>
</dbReference>
<evidence type="ECO:0000313" key="3">
    <source>
        <dbReference type="EMBL" id="MEO1782983.1"/>
    </source>
</evidence>
<accession>A0ABV0F4J0</accession>
<dbReference type="InterPro" id="IPR004193">
    <property type="entry name" value="Glyco_hydro_13_N"/>
</dbReference>
<dbReference type="PANTHER" id="PTHR43002">
    <property type="entry name" value="GLYCOGEN DEBRANCHING ENZYME"/>
    <property type="match status" value="1"/>
</dbReference>
<dbReference type="InterPro" id="IPR013783">
    <property type="entry name" value="Ig-like_fold"/>
</dbReference>
<dbReference type="InterPro" id="IPR017853">
    <property type="entry name" value="GH"/>
</dbReference>
<dbReference type="Gene3D" id="3.20.20.80">
    <property type="entry name" value="Glycosidases"/>
    <property type="match status" value="1"/>
</dbReference>
<organism evidence="3 4">
    <name type="scientific">Enterococcus diestrammenae</name>
    <dbReference type="NCBI Taxonomy" id="1155073"/>
    <lineage>
        <taxon>Bacteria</taxon>
        <taxon>Bacillati</taxon>
        <taxon>Bacillota</taxon>
        <taxon>Bacilli</taxon>
        <taxon>Lactobacillales</taxon>
        <taxon>Enterococcaceae</taxon>
        <taxon>Enterococcus</taxon>
    </lineage>
</organism>
<proteinExistence type="inferred from homology"/>
<evidence type="ECO:0000259" key="2">
    <source>
        <dbReference type="SMART" id="SM00642"/>
    </source>
</evidence>
<dbReference type="RefSeq" id="WP_161870330.1">
    <property type="nucleotide sequence ID" value="NZ_MAEI02000001.1"/>
</dbReference>
<dbReference type="CDD" id="cd02860">
    <property type="entry name" value="E_set_Pullulanase"/>
    <property type="match status" value="1"/>
</dbReference>
<dbReference type="Pfam" id="PF00128">
    <property type="entry name" value="Alpha-amylase"/>
    <property type="match status" value="1"/>
</dbReference>
<comment type="similarity">
    <text evidence="1">Belongs to the glycosyl hydrolase 13 family.</text>
</comment>
<sequence>MDKLPTTRSKHLGLTYTPQASTFKLWSPTADKVVVNLYQTGSRKENTLLKSMPMTASKTLWTATIKEDLQGLFYTYAITRGEETVETVDLYAKAVGLNGDRGAIIDLATTDPSGWHLDCPPKELTGKLTDTFIWEVHVADFSSAKNAGIQASHQEKYLAFTEGASHLPDQPDIPTGLAHLKSLGVNYIHLLPAYDFANNELATAYNWGYDPKNYNVPEGRYATDPADPTSRIREFKELVQSLHQAGLGVILDVVYNHTFLTEESWFNLTEPNYFYRQDGAGGFADGSACGNEVASERGMVRKYLVESVLYWAQEYHLDGFRFDLMGLIDVATMNLIRKTLNEHGLQHVLMYGEPWDAGTNEIKAPNLPANKTNLEQLAPGIAVFNDDFRDSMKGFVFEEKDGGFIQGTNGRKQKKRQYHDADVEAAILANTDTRRSKKSPLVPIAWAQRPDQTISYVAAHDNLTLWDKLVSSTTKKGQKLKYKRKEKLVLMNKIAAAIQFTSLGGIFIQAGEEFARTKFGDENSFVSPIEVNQLDWSQLVDFSDLTNFYRGMWQIRQAFPALRRSDAQAASAYRFAKDQTENLIAYTISDTTSLGKWSQLAVIVNSGKVEQTVKLRSTTDLPTKWSVIADNQQAGTTELRVLKTKNGKVTISRRSLLILAKEK</sequence>